<dbReference type="eggNOG" id="COG3637">
    <property type="taxonomic scope" value="Bacteria"/>
</dbReference>
<dbReference type="InterPro" id="IPR031485">
    <property type="entry name" value="CBP_BcsS"/>
</dbReference>
<protein>
    <recommendedName>
        <fullName evidence="4">Cellulose biosynthesis protein BcsS</fullName>
    </recommendedName>
</protein>
<organism evidence="2 3">
    <name type="scientific">Hyphomicrobium denitrificans 1NES1</name>
    <dbReference type="NCBI Taxonomy" id="670307"/>
    <lineage>
        <taxon>Bacteria</taxon>
        <taxon>Pseudomonadati</taxon>
        <taxon>Pseudomonadota</taxon>
        <taxon>Alphaproteobacteria</taxon>
        <taxon>Hyphomicrobiales</taxon>
        <taxon>Hyphomicrobiaceae</taxon>
        <taxon>Hyphomicrobium</taxon>
    </lineage>
</organism>
<gene>
    <name evidence="2" type="ORF">HYPDE_38103</name>
</gene>
<dbReference type="Proteomes" id="UP000005952">
    <property type="component" value="Chromosome"/>
</dbReference>
<evidence type="ECO:0000313" key="3">
    <source>
        <dbReference type="Proteomes" id="UP000005952"/>
    </source>
</evidence>
<dbReference type="RefSeq" id="WP_015599307.1">
    <property type="nucleotide sequence ID" value="NC_021172.1"/>
</dbReference>
<reference evidence="2 3" key="1">
    <citation type="journal article" date="2013" name="Genome Announc.">
        <title>Genome sequences for three denitrifying bacterial strains isolated from a uranium- and nitrate-contaminated subsurface environment.</title>
        <authorList>
            <person name="Venkatramanan R."/>
            <person name="Prakash O."/>
            <person name="Woyke T."/>
            <person name="Chain P."/>
            <person name="Goodwin L.A."/>
            <person name="Watson D."/>
            <person name="Brooks S."/>
            <person name="Kostka J.E."/>
            <person name="Green S.J."/>
        </authorList>
    </citation>
    <scope>NUCLEOTIDE SEQUENCE [LARGE SCALE GENOMIC DNA]</scope>
    <source>
        <strain evidence="2 3">1NES1</strain>
    </source>
</reference>
<feature type="chain" id="PRO_5004105952" description="Cellulose biosynthesis protein BcsS" evidence="1">
    <location>
        <begin position="20"/>
        <end position="270"/>
    </location>
</feature>
<sequence length="270" mass="29887">MGASAAAALHLLPMAPASAQSIDPPTDQPQTVYGWRETWAGVDAAHNQWLAYSGITVAPWSRDIYSDGLRLRIGGGYGQYSYDGRAPREPCGDATQNDACTEQTRERREYTVQHAYAEMLIGYYLRLGTLTAKAFAGASMSSERHLIDDPADDHDGTEYGFKGALELWLDMDDRTWTSLDLSYATARDETSSRWRAGWRIAPHVSIGPELRYDKNIETGDDNWNGRSGLFVHYDWIGGEVSLAGGVSGRVSDWEATDVSPYGTLNVLFQF</sequence>
<feature type="signal peptide" evidence="1">
    <location>
        <begin position="1"/>
        <end position="19"/>
    </location>
</feature>
<dbReference type="KEGG" id="hdt:HYPDE_38103"/>
<keyword evidence="3" id="KW-1185">Reference proteome</keyword>
<proteinExistence type="predicted"/>
<keyword evidence="1" id="KW-0732">Signal</keyword>
<dbReference type="EMBL" id="CP005587">
    <property type="protein sequence ID" value="AGK59292.1"/>
    <property type="molecule type" value="Genomic_DNA"/>
</dbReference>
<evidence type="ECO:0008006" key="4">
    <source>
        <dbReference type="Google" id="ProtNLM"/>
    </source>
</evidence>
<dbReference type="AlphaFoldDB" id="N0BAJ9"/>
<accession>N0BAJ9</accession>
<name>N0BAJ9_9HYPH</name>
<dbReference type="Pfam" id="PF17036">
    <property type="entry name" value="CBP_BcsS"/>
    <property type="match status" value="1"/>
</dbReference>
<evidence type="ECO:0000313" key="2">
    <source>
        <dbReference type="EMBL" id="AGK59292.1"/>
    </source>
</evidence>
<evidence type="ECO:0000256" key="1">
    <source>
        <dbReference type="SAM" id="SignalP"/>
    </source>
</evidence>
<dbReference type="HOGENOM" id="CLU_074071_0_0_5"/>